<reference evidence="1 2" key="1">
    <citation type="submission" date="2017-11" db="EMBL/GenBank/DDBJ databases">
        <authorList>
            <person name="Kracher B."/>
        </authorList>
    </citation>
    <scope>NUCLEOTIDE SEQUENCE [LARGE SCALE GENOMIC DNA]</scope>
    <source>
        <strain evidence="1 2">RACE1</strain>
    </source>
</reference>
<gene>
    <name evidence="1" type="ORF">BLGHR1_16386</name>
</gene>
<dbReference type="EMBL" id="UNSH01000081">
    <property type="protein sequence ID" value="SZF05583.1"/>
    <property type="molecule type" value="Genomic_DNA"/>
</dbReference>
<evidence type="ECO:0000313" key="2">
    <source>
        <dbReference type="Proteomes" id="UP000275772"/>
    </source>
</evidence>
<name>A0A383UYZ2_BLUHO</name>
<dbReference type="VEuPathDB" id="FungiDB:BLGHR1_16386"/>
<proteinExistence type="predicted"/>
<evidence type="ECO:0000313" key="1">
    <source>
        <dbReference type="EMBL" id="SZF05583.1"/>
    </source>
</evidence>
<protein>
    <submittedName>
        <fullName evidence="1">Uncharacterized protein</fullName>
    </submittedName>
</protein>
<dbReference type="Proteomes" id="UP000275772">
    <property type="component" value="Unassembled WGS sequence"/>
</dbReference>
<accession>A0A383UYZ2</accession>
<dbReference type="AlphaFoldDB" id="A0A383UYZ2"/>
<organism evidence="1 2">
    <name type="scientific">Blumeria hordei</name>
    <name type="common">Barley powdery mildew</name>
    <name type="synonym">Blumeria graminis f. sp. hordei</name>
    <dbReference type="NCBI Taxonomy" id="2867405"/>
    <lineage>
        <taxon>Eukaryota</taxon>
        <taxon>Fungi</taxon>
        <taxon>Dikarya</taxon>
        <taxon>Ascomycota</taxon>
        <taxon>Pezizomycotina</taxon>
        <taxon>Leotiomycetes</taxon>
        <taxon>Erysiphales</taxon>
        <taxon>Erysiphaceae</taxon>
        <taxon>Blumeria</taxon>
    </lineage>
</organism>
<sequence>MWGSSIVSENLSARVSHIRCISRLLASFLRSVSTRSTSAWTPRAVSMDPITSCQWHEHVQPHLDLEPHRIGRDQVLTLSRASSTHVSSGLLATDAGSRRMYYG</sequence>